<dbReference type="Proteomes" id="UP000220639">
    <property type="component" value="Unassembled WGS sequence"/>
</dbReference>
<dbReference type="EMBL" id="FZTC01000034">
    <property type="protein sequence ID" value="SNU37595.1"/>
    <property type="molecule type" value="Genomic_DNA"/>
</dbReference>
<dbReference type="InterPro" id="IPR004291">
    <property type="entry name" value="Transposase_IS66_central"/>
</dbReference>
<proteinExistence type="predicted"/>
<sequence>MELSRSLLSGWVDAYIGFNELYRNGRIMRAHARRNIRNVHVRIPSSLMRKALKRIGELYAIEAEIRGISARTRAENETAAEIPGKRVA</sequence>
<dbReference type="Pfam" id="PF03050">
    <property type="entry name" value="DDE_Tnp_IS66"/>
    <property type="match status" value="1"/>
</dbReference>
<accession>A0A285B9N1</accession>
<evidence type="ECO:0000313" key="3">
    <source>
        <dbReference type="Proteomes" id="UP000220639"/>
    </source>
</evidence>
<dbReference type="AlphaFoldDB" id="A0A285B9N1"/>
<organism evidence="2 3">
    <name type="scientific">Klebsiella grimontii</name>
    <dbReference type="NCBI Taxonomy" id="2058152"/>
    <lineage>
        <taxon>Bacteria</taxon>
        <taxon>Pseudomonadati</taxon>
        <taxon>Pseudomonadota</taxon>
        <taxon>Gammaproteobacteria</taxon>
        <taxon>Enterobacterales</taxon>
        <taxon>Enterobacteriaceae</taxon>
        <taxon>Klebsiella/Raoultella group</taxon>
        <taxon>Klebsiella</taxon>
    </lineage>
</organism>
<evidence type="ECO:0000313" key="2">
    <source>
        <dbReference type="EMBL" id="SNU37595.1"/>
    </source>
</evidence>
<gene>
    <name evidence="2" type="ORF">KOSB73_40141</name>
</gene>
<evidence type="ECO:0000259" key="1">
    <source>
        <dbReference type="Pfam" id="PF03050"/>
    </source>
</evidence>
<reference evidence="3" key="1">
    <citation type="submission" date="2017-08" db="EMBL/GenBank/DDBJ databases">
        <authorList>
            <person name="Brisse S."/>
        </authorList>
    </citation>
    <scope>NUCLEOTIDE SEQUENCE [LARGE SCALE GENOMIC DNA]</scope>
    <source>
        <strain evidence="3">06D021</strain>
    </source>
</reference>
<protein>
    <recommendedName>
        <fullName evidence="1">Transposase IS66 central domain-containing protein</fullName>
    </recommendedName>
</protein>
<feature type="domain" description="Transposase IS66 central" evidence="1">
    <location>
        <begin position="12"/>
        <end position="78"/>
    </location>
</feature>
<name>A0A285B9N1_9ENTR</name>